<evidence type="ECO:0000313" key="3">
    <source>
        <dbReference type="Proteomes" id="UP000019260"/>
    </source>
</evidence>
<dbReference type="EMBL" id="CP006720">
    <property type="protein sequence ID" value="AHI57918.1"/>
    <property type="molecule type" value="Genomic_DNA"/>
</dbReference>
<dbReference type="KEGG" id="smia:P344_02870"/>
<name>W6AKT1_9MOLU</name>
<proteinExistence type="predicted"/>
<keyword evidence="1" id="KW-0472">Membrane</keyword>
<dbReference type="STRING" id="838561.P344_02870"/>
<keyword evidence="1" id="KW-0812">Transmembrane</keyword>
<keyword evidence="3" id="KW-1185">Reference proteome</keyword>
<sequence>MSAITIFIYLMVIFVVLKLGAQQKLKMSIWEWIIFPVISVILAVTLFWHYYSLIDDLVILHGAEFNSKLIGWGWGCCWIIFY</sequence>
<accession>W6AKT1</accession>
<dbReference type="HOGENOM" id="CLU_2556584_0_0_14"/>
<dbReference type="AlphaFoldDB" id="W6AKT1"/>
<keyword evidence="1" id="KW-1133">Transmembrane helix</keyword>
<feature type="transmembrane region" description="Helical" evidence="1">
    <location>
        <begin position="33"/>
        <end position="51"/>
    </location>
</feature>
<dbReference type="Proteomes" id="UP000019260">
    <property type="component" value="Chromosome"/>
</dbReference>
<evidence type="ECO:0000256" key="1">
    <source>
        <dbReference type="SAM" id="Phobius"/>
    </source>
</evidence>
<dbReference type="PATRIC" id="fig|838561.3.peg.556"/>
<protein>
    <submittedName>
        <fullName evidence="2">Uncharacterized protein</fullName>
    </submittedName>
</protein>
<evidence type="ECO:0000313" key="2">
    <source>
        <dbReference type="EMBL" id="AHI57918.1"/>
    </source>
</evidence>
<dbReference type="eggNOG" id="COG0531">
    <property type="taxonomic scope" value="Bacteria"/>
</dbReference>
<gene>
    <name evidence="2" type="ORF">P344_02870</name>
</gene>
<feature type="transmembrane region" description="Helical" evidence="1">
    <location>
        <begin position="6"/>
        <end position="21"/>
    </location>
</feature>
<reference evidence="2 3" key="1">
    <citation type="submission" date="2013-09" db="EMBL/GenBank/DDBJ databases">
        <title>Complete genome sequence of Spiroplasma mirum suckling mouse cataract agent.</title>
        <authorList>
            <person name="Landry C.A."/>
            <person name="Bastian F.O."/>
            <person name="Thune R.L."/>
        </authorList>
    </citation>
    <scope>NUCLEOTIDE SEQUENCE [LARGE SCALE GENOMIC DNA]</scope>
    <source>
        <strain evidence="2 3">SMCA</strain>
    </source>
</reference>
<organism evidence="2 3">
    <name type="scientific">Spiroplasma mirum ATCC 29335</name>
    <dbReference type="NCBI Taxonomy" id="838561"/>
    <lineage>
        <taxon>Bacteria</taxon>
        <taxon>Bacillati</taxon>
        <taxon>Mycoplasmatota</taxon>
        <taxon>Mollicutes</taxon>
        <taxon>Entomoplasmatales</taxon>
        <taxon>Spiroplasmataceae</taxon>
        <taxon>Spiroplasma</taxon>
    </lineage>
</organism>